<evidence type="ECO:0000256" key="3">
    <source>
        <dbReference type="ARBA" id="ARBA00022989"/>
    </source>
</evidence>
<dbReference type="PANTHER" id="PTHR33507">
    <property type="entry name" value="INNER MEMBRANE PROTEIN YBBJ"/>
    <property type="match status" value="1"/>
</dbReference>
<feature type="domain" description="NfeD-like C-terminal" evidence="6">
    <location>
        <begin position="83"/>
        <end position="139"/>
    </location>
</feature>
<evidence type="ECO:0000313" key="7">
    <source>
        <dbReference type="EMBL" id="MCS3904083.1"/>
    </source>
</evidence>
<gene>
    <name evidence="7" type="ORF">J2T55_002116</name>
</gene>
<keyword evidence="4 5" id="KW-0472">Membrane</keyword>
<evidence type="ECO:0000256" key="2">
    <source>
        <dbReference type="ARBA" id="ARBA00022692"/>
    </source>
</evidence>
<comment type="subcellular location">
    <subcellularLocation>
        <location evidence="1">Membrane</location>
        <topology evidence="1">Multi-pass membrane protein</topology>
    </subcellularLocation>
</comment>
<dbReference type="Gene3D" id="2.40.50.140">
    <property type="entry name" value="Nucleic acid-binding proteins"/>
    <property type="match status" value="1"/>
</dbReference>
<dbReference type="GO" id="GO:0006508">
    <property type="term" value="P:proteolysis"/>
    <property type="evidence" value="ECO:0007669"/>
    <property type="project" value="UniProtKB-KW"/>
</dbReference>
<evidence type="ECO:0000256" key="5">
    <source>
        <dbReference type="SAM" id="Phobius"/>
    </source>
</evidence>
<name>A0AAE3HMI5_9GAMM</name>
<evidence type="ECO:0000259" key="6">
    <source>
        <dbReference type="Pfam" id="PF01957"/>
    </source>
</evidence>
<dbReference type="InterPro" id="IPR052165">
    <property type="entry name" value="Membrane_assoc_protease"/>
</dbReference>
<dbReference type="Proteomes" id="UP001204445">
    <property type="component" value="Unassembled WGS sequence"/>
</dbReference>
<dbReference type="EMBL" id="JANUCT010000015">
    <property type="protein sequence ID" value="MCS3904083.1"/>
    <property type="molecule type" value="Genomic_DNA"/>
</dbReference>
<dbReference type="GO" id="GO:0008233">
    <property type="term" value="F:peptidase activity"/>
    <property type="evidence" value="ECO:0007669"/>
    <property type="project" value="UniProtKB-KW"/>
</dbReference>
<keyword evidence="7" id="KW-0645">Protease</keyword>
<proteinExistence type="predicted"/>
<dbReference type="Pfam" id="PF01957">
    <property type="entry name" value="NfeD"/>
    <property type="match status" value="1"/>
</dbReference>
<dbReference type="SUPFAM" id="SSF141322">
    <property type="entry name" value="NfeD domain-like"/>
    <property type="match status" value="1"/>
</dbReference>
<reference evidence="7" key="1">
    <citation type="submission" date="2022-08" db="EMBL/GenBank/DDBJ databases">
        <title>Genomic Encyclopedia of Type Strains, Phase III (KMG-III): the genomes of soil and plant-associated and newly described type strains.</title>
        <authorList>
            <person name="Whitman W."/>
        </authorList>
    </citation>
    <scope>NUCLEOTIDE SEQUENCE</scope>
    <source>
        <strain evidence="7">HMT 1</strain>
    </source>
</reference>
<sequence length="149" mass="16061">MAAEIQPYTRPGLHPGMTALTRYILVQIPGWLLLICLLGWAVAGELIGLHLAFWIMAGWLIKDAALYPLCRLAFTTGPATGARALLGATAQVVAPLAPEGQIRIKGERWLARSHDETPIHSGQRVRVVDNDGLVLIVEPLDPSESGQPA</sequence>
<evidence type="ECO:0000313" key="8">
    <source>
        <dbReference type="Proteomes" id="UP001204445"/>
    </source>
</evidence>
<dbReference type="InterPro" id="IPR002810">
    <property type="entry name" value="NfeD-like_C"/>
</dbReference>
<dbReference type="GO" id="GO:0016020">
    <property type="term" value="C:membrane"/>
    <property type="evidence" value="ECO:0007669"/>
    <property type="project" value="UniProtKB-SubCell"/>
</dbReference>
<dbReference type="InterPro" id="IPR012340">
    <property type="entry name" value="NA-bd_OB-fold"/>
</dbReference>
<accession>A0AAE3HMI5</accession>
<keyword evidence="2 5" id="KW-0812">Transmembrane</keyword>
<keyword evidence="3 5" id="KW-1133">Transmembrane helix</keyword>
<evidence type="ECO:0000256" key="1">
    <source>
        <dbReference type="ARBA" id="ARBA00004141"/>
    </source>
</evidence>
<comment type="caution">
    <text evidence="7">The sequence shown here is derived from an EMBL/GenBank/DDBJ whole genome shotgun (WGS) entry which is preliminary data.</text>
</comment>
<protein>
    <submittedName>
        <fullName evidence="7">Membrane-bound serine protease (ClpP class)</fullName>
    </submittedName>
</protein>
<keyword evidence="8" id="KW-1185">Reference proteome</keyword>
<organism evidence="7 8">
    <name type="scientific">Methylohalomonas lacus</name>
    <dbReference type="NCBI Taxonomy" id="398773"/>
    <lineage>
        <taxon>Bacteria</taxon>
        <taxon>Pseudomonadati</taxon>
        <taxon>Pseudomonadota</taxon>
        <taxon>Gammaproteobacteria</taxon>
        <taxon>Methylohalomonadales</taxon>
        <taxon>Methylohalomonadaceae</taxon>
        <taxon>Methylohalomonas</taxon>
    </lineage>
</organism>
<dbReference type="RefSeq" id="WP_259056315.1">
    <property type="nucleotide sequence ID" value="NZ_JANUCT010000015.1"/>
</dbReference>
<evidence type="ECO:0000256" key="4">
    <source>
        <dbReference type="ARBA" id="ARBA00023136"/>
    </source>
</evidence>
<keyword evidence="7" id="KW-0378">Hydrolase</keyword>
<dbReference type="AlphaFoldDB" id="A0AAE3HMI5"/>
<feature type="transmembrane region" description="Helical" evidence="5">
    <location>
        <begin position="31"/>
        <end position="61"/>
    </location>
</feature>